<feature type="domain" description="Ig-like" evidence="1">
    <location>
        <begin position="1142"/>
        <end position="1224"/>
    </location>
</feature>
<comment type="caution">
    <text evidence="2">The sequence shown here is derived from an EMBL/GenBank/DDBJ whole genome shotgun (WGS) entry which is preliminary data.</text>
</comment>
<dbReference type="InterPro" id="IPR013783">
    <property type="entry name" value="Ig-like_fold"/>
</dbReference>
<sequence length="3356" mass="352105">GGASVELLNDTTDDGTWSTTLPVSAGDGAYEVTILATDEVGKTSSITRNIVIDTESPDLTLTAPVDGEFIDSGSYTIRGQVTDNGGKGVTSLEYSTDNATWTTIPLSGFNWSVTGVDFSTGGEGNRTLYVRATDGLNPESSQQVDFYYDTADPSLSEDNYSAAQEITNGDFTFTGDVSDSNALKDTGALVITASKDGGASSQVYSRSAAQIAADGGSYSYTVVLPDDGSDDGTWVYTITATDVAGRTKSETRTFLIDETDPDTPVIDAFAGAYQVNELVSSGTAADGGSGLQTVEYSFDQSNWSPASGTSSWFRTVDISMSAANVNHRLGQGNRTLYVRAIDRAGNVSPVGSRSFTVDRADPVVTVDAEYDGTVYKNAGFTVNGTVTDSLQLAGSPIAITVDGPNTDDIALGAFNYTSGDGSWSQAVPIDDGDGSYSIAITGSDNVGRTHTVTRTVVVDTADPVVAVNNLNGDGSTQVNGATYTVSGTVTESGSGIASVEYSLDTTDGLDGTWQAATGTTSWSVALSGLTDTLTQTFAIRSTDNAGNTSAAVQREFIVDLADPVLAVTGGNTAASLVYRNSDIVLSGTATDGNGAPGVTVRYSKDGGAAVTILDGTAAQWNSGVTLQLNAGPDNVLGNGDDAFLGDGEYIFTITATDAVGKTDVETRSVRIDTLDPTAEITSLTPVTGANTVNGIITIRAAVADAIALDTLEWALVPELGDPEPAYLTVSGSKTSPEFVIDTTQTTGNVTVNGSAPFDRTLTDEAISVLYLRARDRAGNEVVISQNLEVDQASDAPVITFTTIDSSADTPEESYLNLIESNGLVRITVSDDDLVNAGSAEISIGDNASWQEINYNGGTAPASSRTVTLNHDLYSPAMLAEGTTLFYLRVSDSDAGNAKSGLPTATTTVGPVYVMVDRNFPVITETALGGDVFRSAAFSISGTISDTNALTNLTVTQSKDGGGAVTVLDQDETGTNSSFSISNMPNGGASDGEYLYTLTLTDASDKQTVLERTVIIDTTDPEAPVVTSPTAASWISGATYEFQGTASDGTGSGIDTIYVTETARGAGAPAKGDPAWQEASLESGGTQWSRTLTVAAQGERDLHVYAVDEAGNDGAITTHAFGLDTGAPVVSFDGGSGILYGNGDFTVSGTFTDTSGLSHISVESSTDDANYVAASPSSASFDGGAGTWSWTRTIGAQAEGTYYYRFNMTDLAGNLRQVTKEVNLDKTAPVIAFTSAAPSISFNAGAGSASANGTMSLSGTVTEDQNVVNLASISYQLNEGASSALAVGSSFTISGIDTTSYTDGQPLYVDVTAVDRNGNEETQRFTFNVNQATDKPAVSITSPADSTTVTTPSVTIVGEATDDDGITADPDQVQYRFSEDGTVGGYGPWQHVALGGSATVRSFSFNITASTDGAKLVQIQAYDEHGTLSDPVTLNLTFDTNEPEFTGLSPAPDSYHSGDFTLSGTAVDDTGTVDTLRYKVDRNGSQVTGWTALPGTGVDSVPFSTTIDTSFGGGTYKITLEAVDDSSATRTTTVSVFVDTADPSAAFTAPGSGSTQNNIISVSGTSDDNYGVQSLDVVVVDVNDGNTEKALPTGTLSGTSTWTVSDLDTRNATLLSYAADEGGGVYTLTLRARATDLANRTATNDLSFTIDQSTDKPVITLDSIALDGSSTITTTTINGSVTDDDGIQSIVVDTWDVGNLTATPDRSETVTLTSGSYGGTSLGWRVILADNGNGLRALRVRAVDSDDNNGSDYSASDYSRTDSGKIEFQLDTQNPDVAFTAPSANITWSSNNTFTIQGTSGDETGVTGLLLKVNDNDFSGGTTVIPDSNADDWATWTYTFNQGDLNNGPHTIYVQATDSVGNTRIASRQISVDKTAPTISVTSPANGSAVFGPLTIGGTTADNAGGAGVDAVAVGLGNQIDPLDLENSTWTSVPGTTSWSFSFLNINDYANTTYAVNTGDTNEDGIEDVGETWTDLWDFTFYVRATDKAGDGQPGNTSYLTSYTLTIDPKRDRPEISILSPEDGSTVGGYVRVFGSAFDSQFVEKVQIAIDANNDGDYTNDTWSEGTLDETDGDGVAWYLANGTTSWNVRLNEAGEFDPTGGDTTRTITFKVRAKDYKENPGDGIYGAEVEYQVTFNKDFPKIEDVSIESGSTVGGIETLTAIIRDETDIDRIVFSNEGPLLGNTTIFQNPGGLLPPGAGTTTVASTANPYGGTDITVDLLGTGDPDYQAAYPGSYRVTIPINTQAAGLYNGGAGSMSVKLSAEDVTSPSPFTNQNLISFNVDNIAPSDLSYTGSTEIIGTQAEVQGTVRDTGTISGIDRIVVYMTNADGHLIQLKNGTGAVATFTPAEIYDEDDPTFENYRIIIDNRNELGNDGAVGVGDQDGFPEYLTISGGTYNWSASFNSEDVADGAVTLHYRAEDFSGNSAEDTTGAFIANNKPSITGVVLGTDLNGNGDADDAGEKTSVITAGYGSTNFTARNDLLFVQINVTGGNNRLYYVVRHPGAALDATATVNGEMYEIISQGTSDFTGIGAASNNPGTVFTATGAGTGTGTVYRVDYTDTAIGAGSASLEINTSAWAESEPLSNSTSVAIRVFDATSSQDLDSTDELSDTITVNLDVDNVDETPAEIEVAPVGRRWDNASEHDTKVQEDVDEWSENVVTTGSGVSLVEHGYVQYSAASADAEADVSGKVILLGRAYDNQRISRITAQIPDFNGGAEFNIAVWNGTGLESAGNSIEELGTDTDESIIWGFEVVPGSEFLTQADGHVLNWQFGWNTAAITTEADEDVRVTFRIYDTNTDNDGAVGTNSYLDVDAVPYITRIYNPSGQGGLSETVIRTARGAYSLENSAGDDFRIEGFNLSGASVYVSDTAIDTQPGAGALTTSAGSTSSIDVEKNLPGSGFLTVFVNGIPSLNNLNDLNAEYNSEAVATNPRSLQWTDDREIVVWDLTEVMSGTNDQTFYYPSMVMNGNQPIFSYANDNAGYTYRTTGDDTSAIRSGAWFERHTALARTPGGVYWIASVQDAFAGGGDIGYLYINRDRARNALLGGDGSTNTNHFEIQGLDYLSTQLNRIKYPKLIVDGPDDNTNVYLSYYDTHPSAKSLSFVSFRASSATNSNLAEPTSDAGRATQVQTIPGTANASSEHFDMVKIGASDMAVVYFDEGAGTLEMQYSSNAWDANNLSGGGTWTQQTIDASPLTGSHVSTSVGTVGGTTYLYIAYQDAANTSLKLATVNWTTKAVTTQVIDSHFSVGTRTNLHILDGLPHISYSSDSYVGTPNSMRLAYPVAANSRTAEQNIFQAGADEYDQFLGNWEVVSVPTIKTPRPGIEQFHRTMIDQYNDGTTNLPVVAWLADRIEYAKMLD</sequence>
<name>A0A098R0H7_9SPIO</name>
<dbReference type="InterPro" id="IPR014756">
    <property type="entry name" value="Ig_E-set"/>
</dbReference>
<organism evidence="2 3">
    <name type="scientific">Spirochaeta lutea</name>
    <dbReference type="NCBI Taxonomy" id="1480694"/>
    <lineage>
        <taxon>Bacteria</taxon>
        <taxon>Pseudomonadati</taxon>
        <taxon>Spirochaetota</taxon>
        <taxon>Spirochaetia</taxon>
        <taxon>Spirochaetales</taxon>
        <taxon>Spirochaetaceae</taxon>
        <taxon>Spirochaeta</taxon>
    </lineage>
</organism>
<accession>A0A098R0H7</accession>
<dbReference type="eggNOG" id="COG0841">
    <property type="taxonomic scope" value="Bacteria"/>
</dbReference>
<protein>
    <recommendedName>
        <fullName evidence="1">Ig-like domain-containing protein</fullName>
    </recommendedName>
</protein>
<dbReference type="Pfam" id="PF17957">
    <property type="entry name" value="Big_7"/>
    <property type="match status" value="2"/>
</dbReference>
<dbReference type="Gene3D" id="2.60.40.10">
    <property type="entry name" value="Immunoglobulins"/>
    <property type="match status" value="7"/>
</dbReference>
<evidence type="ECO:0000259" key="1">
    <source>
        <dbReference type="Pfam" id="PF12245"/>
    </source>
</evidence>
<evidence type="ECO:0000313" key="3">
    <source>
        <dbReference type="Proteomes" id="UP000029692"/>
    </source>
</evidence>
<gene>
    <name evidence="2" type="ORF">DC28_04080</name>
</gene>
<keyword evidence="3" id="KW-1185">Reference proteome</keyword>
<dbReference type="InterPro" id="IPR022038">
    <property type="entry name" value="Ig-like_bact"/>
</dbReference>
<dbReference type="Gene3D" id="2.60.40.650">
    <property type="match status" value="1"/>
</dbReference>
<evidence type="ECO:0000313" key="2">
    <source>
        <dbReference type="EMBL" id="KGE73444.1"/>
    </source>
</evidence>
<dbReference type="SUPFAM" id="SSF81296">
    <property type="entry name" value="E set domains"/>
    <property type="match status" value="1"/>
</dbReference>
<dbReference type="EMBL" id="JNUP01000029">
    <property type="protein sequence ID" value="KGE73444.1"/>
    <property type="molecule type" value="Genomic_DNA"/>
</dbReference>
<proteinExistence type="predicted"/>
<dbReference type="eggNOG" id="COG3420">
    <property type="taxonomic scope" value="Bacteria"/>
</dbReference>
<dbReference type="OrthoDB" id="363270at2"/>
<dbReference type="Proteomes" id="UP000029692">
    <property type="component" value="Unassembled WGS sequence"/>
</dbReference>
<dbReference type="STRING" id="1480694.DC28_04080"/>
<reference evidence="2 3" key="1">
    <citation type="submission" date="2014-05" db="EMBL/GenBank/DDBJ databases">
        <title>De novo Genome Sequence of Spirocheata sp.</title>
        <authorList>
            <person name="Shivani Y."/>
            <person name="Subhash Y."/>
            <person name="Tushar L."/>
            <person name="Sasikala C."/>
            <person name="Ramana C.V."/>
        </authorList>
    </citation>
    <scope>NUCLEOTIDE SEQUENCE [LARGE SCALE GENOMIC DNA]</scope>
    <source>
        <strain evidence="2 3">JC230</strain>
    </source>
</reference>
<dbReference type="Pfam" id="PF12245">
    <property type="entry name" value="Big_3_2"/>
    <property type="match status" value="1"/>
</dbReference>
<feature type="non-terminal residue" evidence="2">
    <location>
        <position position="1"/>
    </location>
</feature>